<proteinExistence type="inferred from homology"/>
<dbReference type="FunFam" id="3.40.50.1820:FF:000196">
    <property type="entry name" value="Endoprotease endo-Pro"/>
    <property type="match status" value="1"/>
</dbReference>
<dbReference type="GO" id="GO:0006508">
    <property type="term" value="P:proteolysis"/>
    <property type="evidence" value="ECO:0007669"/>
    <property type="project" value="UniProtKB-KW"/>
</dbReference>
<dbReference type="GO" id="GO:0008239">
    <property type="term" value="F:dipeptidyl-peptidase activity"/>
    <property type="evidence" value="ECO:0007669"/>
    <property type="project" value="TreeGrafter"/>
</dbReference>
<dbReference type="InterPro" id="IPR029058">
    <property type="entry name" value="AB_hydrolase_fold"/>
</dbReference>
<dbReference type="AlphaFoldDB" id="A0A6A6BIQ8"/>
<evidence type="ECO:0000256" key="1">
    <source>
        <dbReference type="ARBA" id="ARBA00011079"/>
    </source>
</evidence>
<dbReference type="OrthoDB" id="1735038at2759"/>
<keyword evidence="3 6" id="KW-0732">Signal</keyword>
<organism evidence="7 8">
    <name type="scientific">Aplosporella prunicola CBS 121167</name>
    <dbReference type="NCBI Taxonomy" id="1176127"/>
    <lineage>
        <taxon>Eukaryota</taxon>
        <taxon>Fungi</taxon>
        <taxon>Dikarya</taxon>
        <taxon>Ascomycota</taxon>
        <taxon>Pezizomycotina</taxon>
        <taxon>Dothideomycetes</taxon>
        <taxon>Dothideomycetes incertae sedis</taxon>
        <taxon>Botryosphaeriales</taxon>
        <taxon>Aplosporellaceae</taxon>
        <taxon>Aplosporella</taxon>
    </lineage>
</organism>
<dbReference type="Proteomes" id="UP000799438">
    <property type="component" value="Unassembled WGS sequence"/>
</dbReference>
<dbReference type="PANTHER" id="PTHR11010">
    <property type="entry name" value="PROTEASE S28 PRO-X CARBOXYPEPTIDASE-RELATED"/>
    <property type="match status" value="1"/>
</dbReference>
<dbReference type="SUPFAM" id="SSF53474">
    <property type="entry name" value="alpha/beta-Hydrolases"/>
    <property type="match status" value="1"/>
</dbReference>
<accession>A0A6A6BIQ8</accession>
<evidence type="ECO:0000256" key="2">
    <source>
        <dbReference type="ARBA" id="ARBA00022670"/>
    </source>
</evidence>
<keyword evidence="2" id="KW-0645">Protease</keyword>
<feature type="signal peptide" evidence="6">
    <location>
        <begin position="1"/>
        <end position="17"/>
    </location>
</feature>
<evidence type="ECO:0000256" key="4">
    <source>
        <dbReference type="ARBA" id="ARBA00022801"/>
    </source>
</evidence>
<gene>
    <name evidence="7" type="ORF">K452DRAFT_317397</name>
</gene>
<protein>
    <recommendedName>
        <fullName evidence="9">Serine peptidase</fullName>
    </recommendedName>
</protein>
<dbReference type="RefSeq" id="XP_033398907.1">
    <property type="nucleotide sequence ID" value="XM_033544061.1"/>
</dbReference>
<keyword evidence="8" id="KW-1185">Reference proteome</keyword>
<evidence type="ECO:0000256" key="5">
    <source>
        <dbReference type="ARBA" id="ARBA00023180"/>
    </source>
</evidence>
<feature type="chain" id="PRO_5025409536" description="Serine peptidase" evidence="6">
    <location>
        <begin position="18"/>
        <end position="530"/>
    </location>
</feature>
<comment type="similarity">
    <text evidence="1">Belongs to the peptidase S28 family.</text>
</comment>
<evidence type="ECO:0000256" key="3">
    <source>
        <dbReference type="ARBA" id="ARBA00022729"/>
    </source>
</evidence>
<keyword evidence="4" id="KW-0378">Hydrolase</keyword>
<evidence type="ECO:0008006" key="9">
    <source>
        <dbReference type="Google" id="ProtNLM"/>
    </source>
</evidence>
<dbReference type="EMBL" id="ML995482">
    <property type="protein sequence ID" value="KAF2143195.1"/>
    <property type="molecule type" value="Genomic_DNA"/>
</dbReference>
<sequence>MKAFAVVVAFVASFTSGTILPASRSLNRPPPLADNDVVTFGNGTFEQLIDHDNPDLGTFSQRFWWSDEFWAGPGSPVVFFTPGESAADGYGSYLTNKTITGLFAEAIGGAVVMLEHRYWGESSPFEELTTKNLQYLTLAQSIADTTYFAKNVEFPFDKNGSSQATRAPWVFSGGSYSGALSAWTQALDPGTFWAYHASSAVVESIYDFWQYFVPVQEGMPKNCSTDISLVIEYVDDVLTHGSNAEKQALKNKFGLGGVKHDADFAGALENGPWLWQSNSFYSNYSEFYQFCDYIENVAGNNGTNITHVPDATGVGLHKALNGYAKWMKTIEIPGFCASYGYWTDDYDLSCFDTYNESSPMFTDISVNNAINRQWNWFLCNEPFAYWQDGAPNDRPTIVSRLVDAEYWQRQCDLFFPPEGEYTYGSARGKTVEDVNAYTGGWFANTTRLIWTNGQYDPWKDATVSSDFRPGGPLESTEDAPVQVIPEGIHCSDLHARNGAVNEGVQEVIDNEIAQIKTWVYEYYSSYSSQR</sequence>
<dbReference type="Pfam" id="PF05577">
    <property type="entry name" value="Peptidase_S28"/>
    <property type="match status" value="1"/>
</dbReference>
<dbReference type="PANTHER" id="PTHR11010:SF23">
    <property type="entry name" value="SERINE PEPTIDASE"/>
    <property type="match status" value="1"/>
</dbReference>
<dbReference type="InterPro" id="IPR008758">
    <property type="entry name" value="Peptidase_S28"/>
</dbReference>
<dbReference type="Gene3D" id="3.40.50.1820">
    <property type="entry name" value="alpha/beta hydrolase"/>
    <property type="match status" value="2"/>
</dbReference>
<dbReference type="GeneID" id="54301557"/>
<name>A0A6A6BIQ8_9PEZI</name>
<evidence type="ECO:0000256" key="6">
    <source>
        <dbReference type="SAM" id="SignalP"/>
    </source>
</evidence>
<evidence type="ECO:0000313" key="8">
    <source>
        <dbReference type="Proteomes" id="UP000799438"/>
    </source>
</evidence>
<dbReference type="FunFam" id="3.40.50.1820:FF:000165">
    <property type="entry name" value="Serine peptidase, putative"/>
    <property type="match status" value="1"/>
</dbReference>
<dbReference type="GO" id="GO:0070008">
    <property type="term" value="F:serine-type exopeptidase activity"/>
    <property type="evidence" value="ECO:0007669"/>
    <property type="project" value="InterPro"/>
</dbReference>
<reference evidence="7" key="1">
    <citation type="journal article" date="2020" name="Stud. Mycol.">
        <title>101 Dothideomycetes genomes: a test case for predicting lifestyles and emergence of pathogens.</title>
        <authorList>
            <person name="Haridas S."/>
            <person name="Albert R."/>
            <person name="Binder M."/>
            <person name="Bloem J."/>
            <person name="Labutti K."/>
            <person name="Salamov A."/>
            <person name="Andreopoulos B."/>
            <person name="Baker S."/>
            <person name="Barry K."/>
            <person name="Bills G."/>
            <person name="Bluhm B."/>
            <person name="Cannon C."/>
            <person name="Castanera R."/>
            <person name="Culley D."/>
            <person name="Daum C."/>
            <person name="Ezra D."/>
            <person name="Gonzalez J."/>
            <person name="Henrissat B."/>
            <person name="Kuo A."/>
            <person name="Liang C."/>
            <person name="Lipzen A."/>
            <person name="Lutzoni F."/>
            <person name="Magnuson J."/>
            <person name="Mondo S."/>
            <person name="Nolan M."/>
            <person name="Ohm R."/>
            <person name="Pangilinan J."/>
            <person name="Park H.-J."/>
            <person name="Ramirez L."/>
            <person name="Alfaro M."/>
            <person name="Sun H."/>
            <person name="Tritt A."/>
            <person name="Yoshinaga Y."/>
            <person name="Zwiers L.-H."/>
            <person name="Turgeon B."/>
            <person name="Goodwin S."/>
            <person name="Spatafora J."/>
            <person name="Crous P."/>
            <person name="Grigoriev I."/>
        </authorList>
    </citation>
    <scope>NUCLEOTIDE SEQUENCE</scope>
    <source>
        <strain evidence="7">CBS 121167</strain>
    </source>
</reference>
<keyword evidence="5" id="KW-0325">Glycoprotein</keyword>
<evidence type="ECO:0000313" key="7">
    <source>
        <dbReference type="EMBL" id="KAF2143195.1"/>
    </source>
</evidence>